<feature type="compositionally biased region" description="Gly residues" evidence="1">
    <location>
        <begin position="302"/>
        <end position="311"/>
    </location>
</feature>
<dbReference type="EMBL" id="KV919923">
    <property type="protein sequence ID" value="OSX68953.1"/>
    <property type="molecule type" value="Genomic_DNA"/>
</dbReference>
<evidence type="ECO:0000313" key="2">
    <source>
        <dbReference type="EMBL" id="OSX68953.1"/>
    </source>
</evidence>
<dbReference type="Proteomes" id="UP000218209">
    <property type="component" value="Unassembled WGS sequence"/>
</dbReference>
<evidence type="ECO:0000313" key="3">
    <source>
        <dbReference type="Proteomes" id="UP000218209"/>
    </source>
</evidence>
<dbReference type="AlphaFoldDB" id="A0A1X6NKR4"/>
<gene>
    <name evidence="2" type="ORF">BU14_2049s0001</name>
</gene>
<feature type="compositionally biased region" description="Pro residues" evidence="1">
    <location>
        <begin position="335"/>
        <end position="347"/>
    </location>
</feature>
<protein>
    <submittedName>
        <fullName evidence="2">Uncharacterized protein</fullName>
    </submittedName>
</protein>
<feature type="region of interest" description="Disordered" evidence="1">
    <location>
        <begin position="302"/>
        <end position="373"/>
    </location>
</feature>
<name>A0A1X6NKR4_PORUM</name>
<reference evidence="2 3" key="1">
    <citation type="submission" date="2017-03" db="EMBL/GenBank/DDBJ databases">
        <title>WGS assembly of Porphyra umbilicalis.</title>
        <authorList>
            <person name="Brawley S.H."/>
            <person name="Blouin N.A."/>
            <person name="Ficko-Blean E."/>
            <person name="Wheeler G.L."/>
            <person name="Lohr M."/>
            <person name="Goodson H.V."/>
            <person name="Jenkins J.W."/>
            <person name="Blaby-Haas C.E."/>
            <person name="Helliwell K.E."/>
            <person name="Chan C."/>
            <person name="Marriage T."/>
            <person name="Bhattacharya D."/>
            <person name="Klein A.S."/>
            <person name="Badis Y."/>
            <person name="Brodie J."/>
            <person name="Cao Y."/>
            <person name="Collen J."/>
            <person name="Dittami S.M."/>
            <person name="Gachon C.M."/>
            <person name="Green B.R."/>
            <person name="Karpowicz S."/>
            <person name="Kim J.W."/>
            <person name="Kudahl U."/>
            <person name="Lin S."/>
            <person name="Michel G."/>
            <person name="Mittag M."/>
            <person name="Olson B.J."/>
            <person name="Pangilinan J."/>
            <person name="Peng Y."/>
            <person name="Qiu H."/>
            <person name="Shu S."/>
            <person name="Singer J.T."/>
            <person name="Smith A.G."/>
            <person name="Sprecher B.N."/>
            <person name="Wagner V."/>
            <person name="Wang W."/>
            <person name="Wang Z.-Y."/>
            <person name="Yan J."/>
            <person name="Yarish C."/>
            <person name="Zoeuner-Riek S."/>
            <person name="Zhuang Y."/>
            <person name="Zou Y."/>
            <person name="Lindquist E.A."/>
            <person name="Grimwood J."/>
            <person name="Barry K."/>
            <person name="Rokhsar D.S."/>
            <person name="Schmutz J."/>
            <person name="Stiller J.W."/>
            <person name="Grossman A.R."/>
            <person name="Prochnik S.E."/>
        </authorList>
    </citation>
    <scope>NUCLEOTIDE SEQUENCE [LARGE SCALE GENOMIC DNA]</scope>
    <source>
        <strain evidence="2">4086291</strain>
    </source>
</reference>
<accession>A0A1X6NKR4</accession>
<proteinExistence type="predicted"/>
<sequence length="503" mass="52548">MRLPLLATSVNAGPNGIASCPLWRGPPPTPISKKVDDSDEVAPRLPTVAAAGAAAPDGAAAATAAAATADGWVFGVELGGTTCVITVARLSSPTTIVDRLDMPTRSPAKTLPALRRVDPLPRDRRRACEWHVGAAAAAGVGEAHLPLWADGVASVGPLCVDAASRGSGRRLRRRPPPAAARRARVWTPRCLRPRARADSTLWHTPSPRTLPAAVDARGRRAAARAGCRWDGGAAVSQKGWRRHRRWRAPGGRLTSHVDMTLLPPRCRSAIDAPSEIPKCTVPSGSWGSQIGAGGWTGGGVVAARVHGGGRGKGIERGGKRHTASPSLKAGRPRPTWTPRPAHPPHPSPTSAVQPGRHDHPPPSFQRGSSHHHPSLRLSHVRTMMGARLYTDAPTAATTRMRAAVTLTTLLLFLLAIAIASCAATTADAGDAVATPNVRASVVVSRVRCRACPPCRAPCLKIPIRDCPPRLGGLGGTAVPTPTARQRAQIAHSVCVVKCGKLLG</sequence>
<dbReference type="PROSITE" id="PS51257">
    <property type="entry name" value="PROKAR_LIPOPROTEIN"/>
    <property type="match status" value="1"/>
</dbReference>
<organism evidence="2 3">
    <name type="scientific">Porphyra umbilicalis</name>
    <name type="common">Purple laver</name>
    <name type="synonym">Red alga</name>
    <dbReference type="NCBI Taxonomy" id="2786"/>
    <lineage>
        <taxon>Eukaryota</taxon>
        <taxon>Rhodophyta</taxon>
        <taxon>Bangiophyceae</taxon>
        <taxon>Bangiales</taxon>
        <taxon>Bangiaceae</taxon>
        <taxon>Porphyra</taxon>
    </lineage>
</organism>
<keyword evidence="3" id="KW-1185">Reference proteome</keyword>
<dbReference type="Gene3D" id="3.30.420.40">
    <property type="match status" value="1"/>
</dbReference>
<evidence type="ECO:0000256" key="1">
    <source>
        <dbReference type="SAM" id="MobiDB-lite"/>
    </source>
</evidence>